<sequence length="1003" mass="118514">MVIINKILSQIFKNKRIHKKTNLKSPTKPPPPLDGDAQLHAIIRDSINKLNSEVSVDDSAYPHLSGLNQMYRLFENTYTKNLTLIELCQSMNDDVITQVSQISGSLNESNDSQQLLKNLSSDYEKVLAVATEKRDTILGNRETITSLRNQINDIRKNLELKESDRIALQKKSMAATQQEITQIKVELVENQKKKEEMEIELREKTDSLNHLNKSIKSLKEEEEISTKLIAELVEKKSEMRKSNIETAETIKDIEENMPEQEEEEIREIDTDALENILKDLNLKILIYKEEKDDRAKMNYKASKNLKKIQQEIANRKKFTTGIKAEIKKRNSQLESLYQTIDDLEKERRELIPQYKAMAIRFADAREDKDELRARYKELQEKLFHMNYKYAKSDNEKQLAGRKVQHEKIDEQKLSSYAQRESNRAKEISKQAENAMHEIFLTKEKLFDMRVHVQSVSDEADDKSIQRKFFLSNYLVEKEIFQNNTKSCEELNEKLLDIRKKSEEQDKLCQVLREEKNKFKKQMEIVKKEHDQLSTQYFELITQIENMTKKIDVLVEQTISDHFLRAEYKSAMTYLNKMKKRTENGIKVTNKVIFDLQTEKQTLKKIIDQTTLDRLAQLKELSILKSSRDLILNQISSKEKEIEQKNNDILTEGQFLKKRKKDYDTIMDRVYELQNELESGRKRTVLLHAKVERVKDLIENKRRLEGHIMIKQCQSTALFQESQIKVSFHRWHEMSAFDPERLKQIKFFHRLKSEVIEKDEEYKKLAEERDKLKEDFKRIKINQMKTVMYNVADRKSLNIKDLDELNRQLNFAEETFFITKPTKTMREILQDEIAKTKRELNEKNIKINELERMIKERTENVNVCRKSISNVRQSVNQRKSITYKLKAENEEIERNNKMEKLQLFQVREPPEKGVFNKAMGGGFRPRPPKDPKTDIVPRIELNKIRMEVSDDDDEMSFAPRPPMNSQRSRRPDVKALRKRFSVAKPESARRTKKKKGFVKKKSNF</sequence>
<gene>
    <name evidence="3" type="ORF">TRFO_08523</name>
</gene>
<comment type="caution">
    <text evidence="3">The sequence shown here is derived from an EMBL/GenBank/DDBJ whole genome shotgun (WGS) entry which is preliminary data.</text>
</comment>
<accession>A0A1J4JP22</accession>
<evidence type="ECO:0000256" key="1">
    <source>
        <dbReference type="SAM" id="Coils"/>
    </source>
</evidence>
<reference evidence="3" key="1">
    <citation type="submission" date="2016-10" db="EMBL/GenBank/DDBJ databases">
        <authorList>
            <person name="Benchimol M."/>
            <person name="Almeida L.G."/>
            <person name="Vasconcelos A.T."/>
            <person name="Perreira-Neves A."/>
            <person name="Rosa I.A."/>
            <person name="Tasca T."/>
            <person name="Bogo M.R."/>
            <person name="de Souza W."/>
        </authorList>
    </citation>
    <scope>NUCLEOTIDE SEQUENCE [LARGE SCALE GENOMIC DNA]</scope>
    <source>
        <strain evidence="3">K</strain>
    </source>
</reference>
<feature type="coiled-coil region" evidence="1">
    <location>
        <begin position="747"/>
        <end position="781"/>
    </location>
</feature>
<feature type="coiled-coil region" evidence="1">
    <location>
        <begin position="144"/>
        <end position="290"/>
    </location>
</feature>
<dbReference type="RefSeq" id="XP_068352404.1">
    <property type="nucleotide sequence ID" value="XM_068494343.1"/>
</dbReference>
<protein>
    <submittedName>
        <fullName evidence="3">Uncharacterized protein</fullName>
    </submittedName>
</protein>
<feature type="coiled-coil region" evidence="1">
    <location>
        <begin position="326"/>
        <end position="388"/>
    </location>
</feature>
<name>A0A1J4JP22_9EUKA</name>
<feature type="coiled-coil region" evidence="1">
    <location>
        <begin position="825"/>
        <end position="859"/>
    </location>
</feature>
<feature type="region of interest" description="Disordered" evidence="2">
    <location>
        <begin position="911"/>
        <end position="933"/>
    </location>
</feature>
<proteinExistence type="predicted"/>
<dbReference type="Proteomes" id="UP000179807">
    <property type="component" value="Unassembled WGS sequence"/>
</dbReference>
<dbReference type="VEuPathDB" id="TrichDB:TRFO_08523"/>
<dbReference type="GeneID" id="94829047"/>
<dbReference type="EMBL" id="MLAK01001015">
    <property type="protein sequence ID" value="OHS99267.1"/>
    <property type="molecule type" value="Genomic_DNA"/>
</dbReference>
<feature type="region of interest" description="Disordered" evidence="2">
    <location>
        <begin position="947"/>
        <end position="1003"/>
    </location>
</feature>
<evidence type="ECO:0000313" key="3">
    <source>
        <dbReference type="EMBL" id="OHS99267.1"/>
    </source>
</evidence>
<keyword evidence="1" id="KW-0175">Coiled coil</keyword>
<evidence type="ECO:0000256" key="2">
    <source>
        <dbReference type="SAM" id="MobiDB-lite"/>
    </source>
</evidence>
<dbReference type="AlphaFoldDB" id="A0A1J4JP22"/>
<organism evidence="3 4">
    <name type="scientific">Tritrichomonas foetus</name>
    <dbReference type="NCBI Taxonomy" id="1144522"/>
    <lineage>
        <taxon>Eukaryota</taxon>
        <taxon>Metamonada</taxon>
        <taxon>Parabasalia</taxon>
        <taxon>Tritrichomonadida</taxon>
        <taxon>Tritrichomonadidae</taxon>
        <taxon>Tritrichomonas</taxon>
    </lineage>
</organism>
<feature type="coiled-coil region" evidence="1">
    <location>
        <begin position="487"/>
        <end position="535"/>
    </location>
</feature>
<keyword evidence="4" id="KW-1185">Reference proteome</keyword>
<feature type="compositionally biased region" description="Basic residues" evidence="2">
    <location>
        <begin position="989"/>
        <end position="1003"/>
    </location>
</feature>
<evidence type="ECO:0000313" key="4">
    <source>
        <dbReference type="Proteomes" id="UP000179807"/>
    </source>
</evidence>